<feature type="domain" description="Beta-lactamase class A catalytic" evidence="1">
    <location>
        <begin position="49"/>
        <end position="171"/>
    </location>
</feature>
<dbReference type="InterPro" id="IPR012338">
    <property type="entry name" value="Beta-lactam/transpept-like"/>
</dbReference>
<dbReference type="Pfam" id="PF13354">
    <property type="entry name" value="Beta-lactamase2"/>
    <property type="match status" value="1"/>
</dbReference>
<protein>
    <recommendedName>
        <fullName evidence="1">Beta-lactamase class A catalytic domain-containing protein</fullName>
    </recommendedName>
</protein>
<feature type="non-terminal residue" evidence="2">
    <location>
        <position position="182"/>
    </location>
</feature>
<dbReference type="PROSITE" id="PS51257">
    <property type="entry name" value="PROKAR_LIPOPROTEIN"/>
    <property type="match status" value="1"/>
</dbReference>
<name>A0A382GU98_9ZZZZ</name>
<dbReference type="PANTHER" id="PTHR35333:SF3">
    <property type="entry name" value="BETA-LACTAMASE-TYPE TRANSPEPTIDASE FOLD CONTAINING PROTEIN"/>
    <property type="match status" value="1"/>
</dbReference>
<organism evidence="2">
    <name type="scientific">marine metagenome</name>
    <dbReference type="NCBI Taxonomy" id="408172"/>
    <lineage>
        <taxon>unclassified sequences</taxon>
        <taxon>metagenomes</taxon>
        <taxon>ecological metagenomes</taxon>
    </lineage>
</organism>
<evidence type="ECO:0000313" key="2">
    <source>
        <dbReference type="EMBL" id="SVB78452.1"/>
    </source>
</evidence>
<dbReference type="GO" id="GO:0030655">
    <property type="term" value="P:beta-lactam antibiotic catabolic process"/>
    <property type="evidence" value="ECO:0007669"/>
    <property type="project" value="InterPro"/>
</dbReference>
<dbReference type="GO" id="GO:0046677">
    <property type="term" value="P:response to antibiotic"/>
    <property type="evidence" value="ECO:0007669"/>
    <property type="project" value="InterPro"/>
</dbReference>
<dbReference type="AlphaFoldDB" id="A0A382GU98"/>
<dbReference type="PANTHER" id="PTHR35333">
    <property type="entry name" value="BETA-LACTAMASE"/>
    <property type="match status" value="1"/>
</dbReference>
<dbReference type="InterPro" id="IPR045155">
    <property type="entry name" value="Beta-lactam_cat"/>
</dbReference>
<dbReference type="SUPFAM" id="SSF56601">
    <property type="entry name" value="beta-lactamase/transpeptidase-like"/>
    <property type="match status" value="1"/>
</dbReference>
<evidence type="ECO:0000259" key="1">
    <source>
        <dbReference type="Pfam" id="PF13354"/>
    </source>
</evidence>
<gene>
    <name evidence="2" type="ORF">METZ01_LOCUS231306</name>
</gene>
<accession>A0A382GU98</accession>
<dbReference type="GO" id="GO:0008800">
    <property type="term" value="F:beta-lactamase activity"/>
    <property type="evidence" value="ECO:0007669"/>
    <property type="project" value="InterPro"/>
</dbReference>
<dbReference type="EMBL" id="UINC01057380">
    <property type="protein sequence ID" value="SVB78452.1"/>
    <property type="molecule type" value="Genomic_DNA"/>
</dbReference>
<reference evidence="2" key="1">
    <citation type="submission" date="2018-05" db="EMBL/GenBank/DDBJ databases">
        <authorList>
            <person name="Lanie J.A."/>
            <person name="Ng W.-L."/>
            <person name="Kazmierczak K.M."/>
            <person name="Andrzejewski T.M."/>
            <person name="Davidsen T.M."/>
            <person name="Wayne K.J."/>
            <person name="Tettelin H."/>
            <person name="Glass J.I."/>
            <person name="Rusch D."/>
            <person name="Podicherti R."/>
            <person name="Tsui H.-C.T."/>
            <person name="Winkler M.E."/>
        </authorList>
    </citation>
    <scope>NUCLEOTIDE SEQUENCE</scope>
</reference>
<dbReference type="Gene3D" id="3.40.710.10">
    <property type="entry name" value="DD-peptidase/beta-lactamase superfamily"/>
    <property type="match status" value="1"/>
</dbReference>
<sequence>MKIYQSGVLVLALMVFYSCNRTDSNDINENTSLQERIEGQLGTLDAKTSFYAKHLPSGKEISIRADQPMNPLSVIKIPMMVLAFRDTENGDLDLDQRYLVKSEDMRSGSGLLQTFSPGLTPTYRDLVTQMIISSDNTATDIILKKLGMERVNIFLQEAGYQETAVKSSTGDLFRDLRALSDS</sequence>
<proteinExistence type="predicted"/>
<dbReference type="InterPro" id="IPR000871">
    <property type="entry name" value="Beta-lactam_class-A"/>
</dbReference>